<evidence type="ECO:0000256" key="3">
    <source>
        <dbReference type="ARBA" id="ARBA00022525"/>
    </source>
</evidence>
<comment type="function">
    <text evidence="4">Effector that suppresses plant defense responses during pathogen infection.</text>
</comment>
<dbReference type="InterPro" id="IPR031825">
    <property type="entry name" value="RXLR"/>
</dbReference>
<evidence type="ECO:0000256" key="2">
    <source>
        <dbReference type="ARBA" id="ARBA00010400"/>
    </source>
</evidence>
<protein>
    <recommendedName>
        <fullName evidence="4">RxLR effector protein</fullName>
    </recommendedName>
</protein>
<name>A0AAV0UGJ8_HYABA</name>
<keyword evidence="6" id="KW-1185">Reference proteome</keyword>
<sequence>MRIYYFVLVACTATLAGSTNASEPSSRSMTNAENEAAIRSAHDVQDGVAVKKPLVVHDHKTGEERTAPAVKDVEAIEKATSKLLKVLRGKATNKRPTVHEQVSLMTQQNAIKHHVKKHFMLVAALRKLQYEQLEATALTKAMSEASRADVHPSEFLKKMIPEYEDDYLPGKLAAAMVYGKLEKYIMIYNAARPDTPPVRMFATLYHGFGDLAKLASFLSILKLNFEHAQDAERLEQLLYMYLIEHNTQFDEVALKLAIPTQGQSILGHHNLAFFIRCISTVMDVLPSEHQEISTLLTIMFGKEQAVSVIEKAEKMSSSVSSDSILKRLEPLRLKLIQAWMLKTLKDEIAVVRTQLG</sequence>
<organism evidence="5 6">
    <name type="scientific">Hyaloperonospora brassicae</name>
    <name type="common">Brassica downy mildew</name>
    <name type="synonym">Peronospora brassicae</name>
    <dbReference type="NCBI Taxonomy" id="162125"/>
    <lineage>
        <taxon>Eukaryota</taxon>
        <taxon>Sar</taxon>
        <taxon>Stramenopiles</taxon>
        <taxon>Oomycota</taxon>
        <taxon>Peronosporomycetes</taxon>
        <taxon>Peronosporales</taxon>
        <taxon>Peronosporaceae</taxon>
        <taxon>Hyaloperonospora</taxon>
    </lineage>
</organism>
<evidence type="ECO:0000313" key="5">
    <source>
        <dbReference type="EMBL" id="CAI5734605.1"/>
    </source>
</evidence>
<comment type="similarity">
    <text evidence="2 4">Belongs to the RxLR effector family.</text>
</comment>
<comment type="caution">
    <text evidence="5">The sequence shown here is derived from an EMBL/GenBank/DDBJ whole genome shotgun (WGS) entry which is preliminary data.</text>
</comment>
<dbReference type="Proteomes" id="UP001162031">
    <property type="component" value="Unassembled WGS sequence"/>
</dbReference>
<comment type="domain">
    <text evidence="4">The RxLR-dEER motif acts to carry the protein into the host cell cytoplasm through binding to cell surface phosphatidylinositol-3-phosphate.</text>
</comment>
<evidence type="ECO:0000256" key="1">
    <source>
        <dbReference type="ARBA" id="ARBA00004613"/>
    </source>
</evidence>
<gene>
    <name evidence="5" type="ORF">HBR001_LOCUS6217</name>
</gene>
<keyword evidence="3 4" id="KW-0964">Secreted</keyword>
<accession>A0AAV0UGJ8</accession>
<feature type="signal peptide" evidence="4">
    <location>
        <begin position="1"/>
        <end position="21"/>
    </location>
</feature>
<dbReference type="Pfam" id="PF16810">
    <property type="entry name" value="RXLR"/>
    <property type="match status" value="1"/>
</dbReference>
<reference evidence="5" key="1">
    <citation type="submission" date="2022-12" db="EMBL/GenBank/DDBJ databases">
        <authorList>
            <person name="Webb A."/>
        </authorList>
    </citation>
    <scope>NUCLEOTIDE SEQUENCE</scope>
    <source>
        <strain evidence="5">Hp1</strain>
    </source>
</reference>
<dbReference type="AlphaFoldDB" id="A0AAV0UGJ8"/>
<comment type="subcellular location">
    <subcellularLocation>
        <location evidence="1 4">Secreted</location>
    </subcellularLocation>
</comment>
<keyword evidence="4" id="KW-0732">Signal</keyword>
<dbReference type="EMBL" id="CANTFL010001234">
    <property type="protein sequence ID" value="CAI5734605.1"/>
    <property type="molecule type" value="Genomic_DNA"/>
</dbReference>
<evidence type="ECO:0000256" key="4">
    <source>
        <dbReference type="RuleBase" id="RU367124"/>
    </source>
</evidence>
<proteinExistence type="inferred from homology"/>
<evidence type="ECO:0000313" key="6">
    <source>
        <dbReference type="Proteomes" id="UP001162031"/>
    </source>
</evidence>
<feature type="chain" id="PRO_5044972216" description="RxLR effector protein" evidence="4">
    <location>
        <begin position="22"/>
        <end position="356"/>
    </location>
</feature>